<organism evidence="2">
    <name type="scientific">viral metagenome</name>
    <dbReference type="NCBI Taxonomy" id="1070528"/>
    <lineage>
        <taxon>unclassified sequences</taxon>
        <taxon>metagenomes</taxon>
        <taxon>organismal metagenomes</taxon>
    </lineage>
</organism>
<evidence type="ECO:0000313" key="2">
    <source>
        <dbReference type="EMBL" id="QJA96910.1"/>
    </source>
</evidence>
<dbReference type="AlphaFoldDB" id="A0A6M3LP68"/>
<evidence type="ECO:0000313" key="1">
    <source>
        <dbReference type="EMBL" id="QJA68184.1"/>
    </source>
</evidence>
<protein>
    <submittedName>
        <fullName evidence="2">Putative sulfotransferase domain contining protein</fullName>
    </submittedName>
</protein>
<sequence length="204" mass="24556">MTEKKILYILLHIPKTGGTSFNVTIQEANKLVQNKVHAFVRHDNYYGLHEEYNQDNLEARYLTFIRHPIGRSLSHFRMNTENKGIFFEDWFEEKYHNFQTKFLMKALLKKISEPTEVDVENIKLMLKKRMWFVGLTEDLDKELPLLFKEMGVKHIDMYLHANKSKKFYELNSKEKELILQKSKFDLEIYEFIIQLKKEGKFNLK</sequence>
<dbReference type="GO" id="GO:0016740">
    <property type="term" value="F:transferase activity"/>
    <property type="evidence" value="ECO:0007669"/>
    <property type="project" value="UniProtKB-KW"/>
</dbReference>
<dbReference type="PANTHER" id="PTHR32301">
    <property type="entry name" value="COUNTIN RECEPTOR CNR3-RELATED"/>
    <property type="match status" value="1"/>
</dbReference>
<dbReference type="InterPro" id="IPR053259">
    <property type="entry name" value="Golvesin-related_Golgi"/>
</dbReference>
<proteinExistence type="predicted"/>
<dbReference type="EMBL" id="MT141594">
    <property type="protein sequence ID" value="QJA68184.1"/>
    <property type="molecule type" value="Genomic_DNA"/>
</dbReference>
<keyword evidence="2" id="KW-0808">Transferase</keyword>
<dbReference type="Gene3D" id="3.40.50.300">
    <property type="entry name" value="P-loop containing nucleotide triphosphate hydrolases"/>
    <property type="match status" value="1"/>
</dbReference>
<dbReference type="SUPFAM" id="SSF52540">
    <property type="entry name" value="P-loop containing nucleoside triphosphate hydrolases"/>
    <property type="match status" value="1"/>
</dbReference>
<name>A0A6M3LP68_9ZZZZ</name>
<accession>A0A6M3LP68</accession>
<dbReference type="InterPro" id="IPR027417">
    <property type="entry name" value="P-loop_NTPase"/>
</dbReference>
<dbReference type="EMBL" id="MT143445">
    <property type="protein sequence ID" value="QJA96910.1"/>
    <property type="molecule type" value="Genomic_DNA"/>
</dbReference>
<dbReference type="PANTHER" id="PTHR32301:SF6">
    <property type="entry name" value="GOLVESIN-RELATED"/>
    <property type="match status" value="1"/>
</dbReference>
<gene>
    <name evidence="1" type="ORF">MM415A07878_0007</name>
    <name evidence="2" type="ORF">MM415B07121_0008</name>
</gene>
<reference evidence="2" key="1">
    <citation type="submission" date="2020-03" db="EMBL/GenBank/DDBJ databases">
        <title>The deep terrestrial virosphere.</title>
        <authorList>
            <person name="Holmfeldt K."/>
            <person name="Nilsson E."/>
            <person name="Simone D."/>
            <person name="Lopez-Fernandez M."/>
            <person name="Wu X."/>
            <person name="de Brujin I."/>
            <person name="Lundin D."/>
            <person name="Andersson A."/>
            <person name="Bertilsson S."/>
            <person name="Dopson M."/>
        </authorList>
    </citation>
    <scope>NUCLEOTIDE SEQUENCE</scope>
    <source>
        <strain evidence="1">MM415A07878</strain>
        <strain evidence="2">MM415B07121</strain>
    </source>
</reference>